<dbReference type="InterPro" id="IPR036047">
    <property type="entry name" value="F-box-like_dom_sf"/>
</dbReference>
<comment type="caution">
    <text evidence="2">The sequence shown here is derived from an EMBL/GenBank/DDBJ whole genome shotgun (WGS) entry which is preliminary data.</text>
</comment>
<name>A0AA39JSM2_9AGAR</name>
<evidence type="ECO:0000259" key="1">
    <source>
        <dbReference type="PROSITE" id="PS50181"/>
    </source>
</evidence>
<evidence type="ECO:0000313" key="2">
    <source>
        <dbReference type="EMBL" id="KAK0448180.1"/>
    </source>
</evidence>
<dbReference type="PROSITE" id="PS50181">
    <property type="entry name" value="FBOX"/>
    <property type="match status" value="1"/>
</dbReference>
<gene>
    <name evidence="2" type="ORF">EV421DRAFT_1900824</name>
</gene>
<accession>A0AA39JSM2</accession>
<keyword evidence="3" id="KW-1185">Reference proteome</keyword>
<dbReference type="CDD" id="cd09917">
    <property type="entry name" value="F-box_SF"/>
    <property type="match status" value="1"/>
</dbReference>
<dbReference type="AlphaFoldDB" id="A0AA39JSM2"/>
<dbReference type="EMBL" id="JAUEPT010000010">
    <property type="protein sequence ID" value="KAK0448180.1"/>
    <property type="molecule type" value="Genomic_DNA"/>
</dbReference>
<protein>
    <recommendedName>
        <fullName evidence="1">F-box domain-containing protein</fullName>
    </recommendedName>
</protein>
<sequence length="571" mass="65499">MPLDILFTVCTMLSPRDLINLSRVDKTFCRTLTANNVSFVWKAVREADGEIEPPRGIPEYRWVDLLFGKSVCDFCPAKNVSVDWRLRRRVCKRCLKDNLISVSRVKKCFPDVDDDVLSLIPCTNAGPHSRGGYYWISDITDVRAKMNESEAQLGSSERLAEFKTQRKKLVEDANNDAERCETWVYANALKKMDESKSLKDERFSMIKTRLFELGYTERDVEGIRWQSSVMRDAELTSKGWGRIRPGLEAVIKENRARQARADRTTALYARAEIDILELPTENFVAEASFSDAVNELPILITDWQQRRGVDLRTLVAAQETGVDPLQLATTIFSCKCRDHAIITNRDLWQHRCVPYATYDRWDPCRPPLKDVDDLYDEFGKTGYPFEATGSAVADFLVQLASHDPATTTAEEMDNLNLQLVCAHHGVDEYSTVLGDTVYGLPIFTWRECVQYFSIYDPSSPLGLKSDFRLLTAEDERKKRQVVRAEGHVYSWGPWYSRGSAFFHCQHCSEHVDDPKPYECVTKHVQDVHGVDDPRMDRDLFLTPGADMPAAQRPPLFIVELEREQYMNPWLF</sequence>
<organism evidence="2 3">
    <name type="scientific">Armillaria borealis</name>
    <dbReference type="NCBI Taxonomy" id="47425"/>
    <lineage>
        <taxon>Eukaryota</taxon>
        <taxon>Fungi</taxon>
        <taxon>Dikarya</taxon>
        <taxon>Basidiomycota</taxon>
        <taxon>Agaricomycotina</taxon>
        <taxon>Agaricomycetes</taxon>
        <taxon>Agaricomycetidae</taxon>
        <taxon>Agaricales</taxon>
        <taxon>Marasmiineae</taxon>
        <taxon>Physalacriaceae</taxon>
        <taxon>Armillaria</taxon>
    </lineage>
</organism>
<evidence type="ECO:0000313" key="3">
    <source>
        <dbReference type="Proteomes" id="UP001175226"/>
    </source>
</evidence>
<reference evidence="2" key="1">
    <citation type="submission" date="2023-06" db="EMBL/GenBank/DDBJ databases">
        <authorList>
            <consortium name="Lawrence Berkeley National Laboratory"/>
            <person name="Ahrendt S."/>
            <person name="Sahu N."/>
            <person name="Indic B."/>
            <person name="Wong-Bajracharya J."/>
            <person name="Merenyi Z."/>
            <person name="Ke H.-M."/>
            <person name="Monk M."/>
            <person name="Kocsube S."/>
            <person name="Drula E."/>
            <person name="Lipzen A."/>
            <person name="Balint B."/>
            <person name="Henrissat B."/>
            <person name="Andreopoulos B."/>
            <person name="Martin F.M."/>
            <person name="Harder C.B."/>
            <person name="Rigling D."/>
            <person name="Ford K.L."/>
            <person name="Foster G.D."/>
            <person name="Pangilinan J."/>
            <person name="Papanicolaou A."/>
            <person name="Barry K."/>
            <person name="LaButti K."/>
            <person name="Viragh M."/>
            <person name="Koriabine M."/>
            <person name="Yan M."/>
            <person name="Riley R."/>
            <person name="Champramary S."/>
            <person name="Plett K.L."/>
            <person name="Tsai I.J."/>
            <person name="Slot J."/>
            <person name="Sipos G."/>
            <person name="Plett J."/>
            <person name="Nagy L.G."/>
            <person name="Grigoriev I.V."/>
        </authorList>
    </citation>
    <scope>NUCLEOTIDE SEQUENCE</scope>
    <source>
        <strain evidence="2">FPL87.14</strain>
    </source>
</reference>
<proteinExistence type="predicted"/>
<feature type="domain" description="F-box" evidence="1">
    <location>
        <begin position="1"/>
        <end position="44"/>
    </location>
</feature>
<dbReference type="InterPro" id="IPR001810">
    <property type="entry name" value="F-box_dom"/>
</dbReference>
<dbReference type="Proteomes" id="UP001175226">
    <property type="component" value="Unassembled WGS sequence"/>
</dbReference>
<dbReference type="SUPFAM" id="SSF81383">
    <property type="entry name" value="F-box domain"/>
    <property type="match status" value="1"/>
</dbReference>